<dbReference type="EMBL" id="JBBPBN010000252">
    <property type="protein sequence ID" value="KAK8492298.1"/>
    <property type="molecule type" value="Genomic_DNA"/>
</dbReference>
<evidence type="ECO:0000313" key="2">
    <source>
        <dbReference type="Proteomes" id="UP001396334"/>
    </source>
</evidence>
<dbReference type="PANTHER" id="PTHR47723:SF19">
    <property type="entry name" value="POLYNUCLEOTIDYL TRANSFERASE, RIBONUCLEASE H-LIKE SUPERFAMILY PROTEIN"/>
    <property type="match status" value="1"/>
</dbReference>
<name>A0ABR2AGK6_9ROSI</name>
<keyword evidence="2" id="KW-1185">Reference proteome</keyword>
<dbReference type="InterPro" id="IPR053151">
    <property type="entry name" value="RNase_H-like"/>
</dbReference>
<evidence type="ECO:0000313" key="1">
    <source>
        <dbReference type="EMBL" id="KAK8492298.1"/>
    </source>
</evidence>
<evidence type="ECO:0008006" key="3">
    <source>
        <dbReference type="Google" id="ProtNLM"/>
    </source>
</evidence>
<sequence>MIQICFVIKSGMGWWIKAKQPSLLLSIDEFLVDPILMEERLLNVEVLVTHSVWQPPPVGWLKFNVDKALKAGRNVGGIGGVLRNECGQHLLTFSIRVGLRVPIMSENLAVFYDIWLFMKYEFLAGFL</sequence>
<dbReference type="PANTHER" id="PTHR47723">
    <property type="entry name" value="OS05G0353850 PROTEIN"/>
    <property type="match status" value="1"/>
</dbReference>
<comment type="caution">
    <text evidence="1">The sequence shown here is derived from an EMBL/GenBank/DDBJ whole genome shotgun (WGS) entry which is preliminary data.</text>
</comment>
<gene>
    <name evidence="1" type="ORF">V6N11_066664</name>
</gene>
<accession>A0ABR2AGK6</accession>
<protein>
    <recommendedName>
        <fullName evidence="3">RNase H type-1 domain-containing protein</fullName>
    </recommendedName>
</protein>
<proteinExistence type="predicted"/>
<reference evidence="1 2" key="1">
    <citation type="journal article" date="2024" name="G3 (Bethesda)">
        <title>Genome assembly of Hibiscus sabdariffa L. provides insights into metabolisms of medicinal natural products.</title>
        <authorList>
            <person name="Kim T."/>
        </authorList>
    </citation>
    <scope>NUCLEOTIDE SEQUENCE [LARGE SCALE GENOMIC DNA]</scope>
    <source>
        <strain evidence="1">TK-2024</strain>
        <tissue evidence="1">Old leaves</tissue>
    </source>
</reference>
<organism evidence="1 2">
    <name type="scientific">Hibiscus sabdariffa</name>
    <name type="common">roselle</name>
    <dbReference type="NCBI Taxonomy" id="183260"/>
    <lineage>
        <taxon>Eukaryota</taxon>
        <taxon>Viridiplantae</taxon>
        <taxon>Streptophyta</taxon>
        <taxon>Embryophyta</taxon>
        <taxon>Tracheophyta</taxon>
        <taxon>Spermatophyta</taxon>
        <taxon>Magnoliopsida</taxon>
        <taxon>eudicotyledons</taxon>
        <taxon>Gunneridae</taxon>
        <taxon>Pentapetalae</taxon>
        <taxon>rosids</taxon>
        <taxon>malvids</taxon>
        <taxon>Malvales</taxon>
        <taxon>Malvaceae</taxon>
        <taxon>Malvoideae</taxon>
        <taxon>Hibiscus</taxon>
    </lineage>
</organism>
<dbReference type="Proteomes" id="UP001396334">
    <property type="component" value="Unassembled WGS sequence"/>
</dbReference>